<dbReference type="EMBL" id="DF144237">
    <property type="protein sequence ID" value="GAA56379.1"/>
    <property type="molecule type" value="Genomic_DNA"/>
</dbReference>
<accession>G7YTU9</accession>
<reference evidence="1" key="1">
    <citation type="journal article" date="2011" name="Genome Biol.">
        <title>The draft genome of the carcinogenic human liver fluke Clonorchis sinensis.</title>
        <authorList>
            <person name="Wang X."/>
            <person name="Chen W."/>
            <person name="Huang Y."/>
            <person name="Sun J."/>
            <person name="Men J."/>
            <person name="Liu H."/>
            <person name="Luo F."/>
            <person name="Guo L."/>
            <person name="Lv X."/>
            <person name="Deng C."/>
            <person name="Zhou C."/>
            <person name="Fan Y."/>
            <person name="Li X."/>
            <person name="Huang L."/>
            <person name="Hu Y."/>
            <person name="Liang C."/>
            <person name="Hu X."/>
            <person name="Xu J."/>
            <person name="Yu X."/>
        </authorList>
    </citation>
    <scope>NUCLEOTIDE SEQUENCE [LARGE SCALE GENOMIC DNA]</scope>
    <source>
        <strain evidence="1">Henan</strain>
    </source>
</reference>
<protein>
    <submittedName>
        <fullName evidence="1">Uncharacterized protein</fullName>
    </submittedName>
</protein>
<dbReference type="Proteomes" id="UP000008909">
    <property type="component" value="Unassembled WGS sequence"/>
</dbReference>
<evidence type="ECO:0000313" key="2">
    <source>
        <dbReference type="Proteomes" id="UP000008909"/>
    </source>
</evidence>
<gene>
    <name evidence="1" type="ORF">CLF_110756</name>
</gene>
<organism evidence="1 2">
    <name type="scientific">Clonorchis sinensis</name>
    <name type="common">Chinese liver fluke</name>
    <dbReference type="NCBI Taxonomy" id="79923"/>
    <lineage>
        <taxon>Eukaryota</taxon>
        <taxon>Metazoa</taxon>
        <taxon>Spiralia</taxon>
        <taxon>Lophotrochozoa</taxon>
        <taxon>Platyhelminthes</taxon>
        <taxon>Trematoda</taxon>
        <taxon>Digenea</taxon>
        <taxon>Opisthorchiida</taxon>
        <taxon>Opisthorchiata</taxon>
        <taxon>Opisthorchiidae</taxon>
        <taxon>Clonorchis</taxon>
    </lineage>
</organism>
<proteinExistence type="predicted"/>
<keyword evidence="2" id="KW-1185">Reference proteome</keyword>
<sequence>MALTLTTVFDIFNATAKERRRNTFEFGAKCFPQVEVKHAHFTTYRACLGNNCTIIGKTSEAWALSIEDVKRLSVFQRIAQIRWEHRTSNAKVQRMVSGRNNSSTIDELITLNRRAEWVWSHEDLIDSLRKLNTKWSTPTVHIVAVTGFESGHLTFKTTPSVHAELS</sequence>
<dbReference type="AlphaFoldDB" id="G7YTU9"/>
<evidence type="ECO:0000313" key="1">
    <source>
        <dbReference type="EMBL" id="GAA56379.1"/>
    </source>
</evidence>
<name>G7YTU9_CLOSI</name>
<reference key="2">
    <citation type="submission" date="2011-10" db="EMBL/GenBank/DDBJ databases">
        <title>The genome and transcriptome sequence of Clonorchis sinensis provide insights into the carcinogenic liver fluke.</title>
        <authorList>
            <person name="Wang X."/>
            <person name="Huang Y."/>
            <person name="Chen W."/>
            <person name="Liu H."/>
            <person name="Guo L."/>
            <person name="Chen Y."/>
            <person name="Luo F."/>
            <person name="Zhou W."/>
            <person name="Sun J."/>
            <person name="Mao Q."/>
            <person name="Liang P."/>
            <person name="Zhou C."/>
            <person name="Tian Y."/>
            <person name="Men J."/>
            <person name="Lv X."/>
            <person name="Huang L."/>
            <person name="Zhou J."/>
            <person name="Hu Y."/>
            <person name="Li R."/>
            <person name="Zhang F."/>
            <person name="Lei H."/>
            <person name="Li X."/>
            <person name="Hu X."/>
            <person name="Liang C."/>
            <person name="Xu J."/>
            <person name="Wu Z."/>
            <person name="Yu X."/>
        </authorList>
    </citation>
    <scope>NUCLEOTIDE SEQUENCE</scope>
    <source>
        <strain>Henan</strain>
    </source>
</reference>